<feature type="transmembrane region" description="Helical" evidence="1">
    <location>
        <begin position="150"/>
        <end position="176"/>
    </location>
</feature>
<feature type="transmembrane region" description="Helical" evidence="1">
    <location>
        <begin position="272"/>
        <end position="290"/>
    </location>
</feature>
<keyword evidence="1" id="KW-0812">Transmembrane</keyword>
<keyword evidence="1" id="KW-0472">Membrane</keyword>
<dbReference type="InterPro" id="IPR018677">
    <property type="entry name" value="DUF2157"/>
</dbReference>
<evidence type="ECO:0000313" key="4">
    <source>
        <dbReference type="Proteomes" id="UP000643610"/>
    </source>
</evidence>
<evidence type="ECO:0000313" key="3">
    <source>
        <dbReference type="EMBL" id="MBC3833627.1"/>
    </source>
</evidence>
<feature type="transmembrane region" description="Helical" evidence="1">
    <location>
        <begin position="211"/>
        <end position="233"/>
    </location>
</feature>
<dbReference type="Pfam" id="PF09925">
    <property type="entry name" value="DUF2157"/>
    <property type="match status" value="1"/>
</dbReference>
<feature type="transmembrane region" description="Helical" evidence="1">
    <location>
        <begin position="44"/>
        <end position="65"/>
    </location>
</feature>
<proteinExistence type="predicted"/>
<dbReference type="RefSeq" id="WP_186892672.1">
    <property type="nucleotide sequence ID" value="NZ_JACOFU010000012.1"/>
</dbReference>
<evidence type="ECO:0000259" key="2">
    <source>
        <dbReference type="Pfam" id="PF09925"/>
    </source>
</evidence>
<dbReference type="EMBL" id="JACOFU010000012">
    <property type="protein sequence ID" value="MBC3833627.1"/>
    <property type="molecule type" value="Genomic_DNA"/>
</dbReference>
<feature type="transmembrane region" description="Helical" evidence="1">
    <location>
        <begin position="245"/>
        <end position="265"/>
    </location>
</feature>
<feature type="domain" description="DUF2157" evidence="2">
    <location>
        <begin position="9"/>
        <end position="147"/>
    </location>
</feature>
<keyword evidence="4" id="KW-1185">Reference proteome</keyword>
<feature type="transmembrane region" description="Helical" evidence="1">
    <location>
        <begin position="71"/>
        <end position="89"/>
    </location>
</feature>
<keyword evidence="1" id="KW-1133">Transmembrane helix</keyword>
<feature type="transmembrane region" description="Helical" evidence="1">
    <location>
        <begin position="126"/>
        <end position="143"/>
    </location>
</feature>
<sequence>MESSNIVLDWIAQGRVKAGHEVIALDLAGIQPKAAQWRRFIDQMLLWCGVIALGAALIFFLAYNWQTMGRFAKFGLAEAAIVCALIACWKLGLESTAGKASLLLASLFTGALLALVGQTYQTGADTYELFLVWAIAITAWVLLAQLGAMVLFWLGLVNLSVLLYFHTFGGFFGLLFSSSNQLWAMLILNAVALLMWEWLRWRGVRYLQARWSVRVVATLVGVLATTLMLEAILSDGDRYRQIGQSANLLAILTYLVWAPLTLWVYRRKVKDLFVLAGLVLSLIITFNAWLAREVLSHSEAAGFLLVGLMIIGSSALGGIWLKKMVKEIQS</sequence>
<protein>
    <submittedName>
        <fullName evidence="3">DUF2157 domain-containing protein</fullName>
    </submittedName>
</protein>
<accession>A0ABR6XVW9</accession>
<evidence type="ECO:0000256" key="1">
    <source>
        <dbReference type="SAM" id="Phobius"/>
    </source>
</evidence>
<feature type="transmembrane region" description="Helical" evidence="1">
    <location>
        <begin position="182"/>
        <end position="199"/>
    </location>
</feature>
<dbReference type="Proteomes" id="UP000643610">
    <property type="component" value="Unassembled WGS sequence"/>
</dbReference>
<organism evidence="3 4">
    <name type="scientific">Undibacterium amnicola</name>
    <dbReference type="NCBI Taxonomy" id="1834038"/>
    <lineage>
        <taxon>Bacteria</taxon>
        <taxon>Pseudomonadati</taxon>
        <taxon>Pseudomonadota</taxon>
        <taxon>Betaproteobacteria</taxon>
        <taxon>Burkholderiales</taxon>
        <taxon>Oxalobacteraceae</taxon>
        <taxon>Undibacterium</taxon>
    </lineage>
</organism>
<feature type="transmembrane region" description="Helical" evidence="1">
    <location>
        <begin position="101"/>
        <end position="120"/>
    </location>
</feature>
<comment type="caution">
    <text evidence="3">The sequence shown here is derived from an EMBL/GenBank/DDBJ whole genome shotgun (WGS) entry which is preliminary data.</text>
</comment>
<gene>
    <name evidence="3" type="ORF">H8K33_19125</name>
</gene>
<reference evidence="3 4" key="1">
    <citation type="submission" date="2020-08" db="EMBL/GenBank/DDBJ databases">
        <title>Novel species isolated from subtropical streams in China.</title>
        <authorList>
            <person name="Lu H."/>
        </authorList>
    </citation>
    <scope>NUCLEOTIDE SEQUENCE [LARGE SCALE GENOMIC DNA]</scope>
    <source>
        <strain evidence="3 4">KCTC 52442</strain>
    </source>
</reference>
<name>A0ABR6XVW9_9BURK</name>
<feature type="transmembrane region" description="Helical" evidence="1">
    <location>
        <begin position="302"/>
        <end position="321"/>
    </location>
</feature>